<keyword evidence="15" id="KW-0675">Receptor</keyword>
<protein>
    <submittedName>
        <fullName evidence="15">TonB-dependent receptor plug domain-containing protein</fullName>
    </submittedName>
</protein>
<dbReference type="InterPro" id="IPR037066">
    <property type="entry name" value="Plug_dom_sf"/>
</dbReference>
<evidence type="ECO:0000256" key="7">
    <source>
        <dbReference type="ARBA" id="ARBA00023136"/>
    </source>
</evidence>
<evidence type="ECO:0000256" key="11">
    <source>
        <dbReference type="RuleBase" id="RU003357"/>
    </source>
</evidence>
<evidence type="ECO:0000259" key="13">
    <source>
        <dbReference type="Pfam" id="PF00593"/>
    </source>
</evidence>
<dbReference type="InterPro" id="IPR000531">
    <property type="entry name" value="Beta-barrel_TonB"/>
</dbReference>
<dbReference type="SUPFAM" id="SSF56935">
    <property type="entry name" value="Porins"/>
    <property type="match status" value="1"/>
</dbReference>
<evidence type="ECO:0000256" key="10">
    <source>
        <dbReference type="PROSITE-ProRule" id="PRU10144"/>
    </source>
</evidence>
<evidence type="ECO:0000256" key="6">
    <source>
        <dbReference type="ARBA" id="ARBA00023077"/>
    </source>
</evidence>
<keyword evidence="16" id="KW-1185">Reference proteome</keyword>
<keyword evidence="8 9" id="KW-0998">Cell outer membrane</keyword>
<evidence type="ECO:0000256" key="12">
    <source>
        <dbReference type="SAM" id="SignalP"/>
    </source>
</evidence>
<dbReference type="Gene3D" id="2.170.130.10">
    <property type="entry name" value="TonB-dependent receptor, plug domain"/>
    <property type="match status" value="1"/>
</dbReference>
<evidence type="ECO:0000256" key="2">
    <source>
        <dbReference type="ARBA" id="ARBA00022448"/>
    </source>
</evidence>
<dbReference type="Gene3D" id="2.40.170.20">
    <property type="entry name" value="TonB-dependent receptor, beta-barrel domain"/>
    <property type="match status" value="1"/>
</dbReference>
<dbReference type="PANTHER" id="PTHR47234:SF2">
    <property type="entry name" value="TONB-DEPENDENT RECEPTOR"/>
    <property type="match status" value="1"/>
</dbReference>
<dbReference type="InterPro" id="IPR036942">
    <property type="entry name" value="Beta-barrel_TonB_sf"/>
</dbReference>
<name>A0ABW2L193_9PROT</name>
<dbReference type="Pfam" id="PF00593">
    <property type="entry name" value="TonB_dep_Rec_b-barrel"/>
    <property type="match status" value="1"/>
</dbReference>
<feature type="chain" id="PRO_5046439732" evidence="12">
    <location>
        <begin position="39"/>
        <end position="989"/>
    </location>
</feature>
<dbReference type="InterPro" id="IPR039426">
    <property type="entry name" value="TonB-dep_rcpt-like"/>
</dbReference>
<comment type="similarity">
    <text evidence="9 11">Belongs to the TonB-dependent receptor family.</text>
</comment>
<evidence type="ECO:0000313" key="16">
    <source>
        <dbReference type="Proteomes" id="UP001596456"/>
    </source>
</evidence>
<evidence type="ECO:0000256" key="1">
    <source>
        <dbReference type="ARBA" id="ARBA00004571"/>
    </source>
</evidence>
<keyword evidence="2 9" id="KW-0813">Transport</keyword>
<feature type="domain" description="TonB-dependent receptor plug" evidence="14">
    <location>
        <begin position="61"/>
        <end position="175"/>
    </location>
</feature>
<dbReference type="PROSITE" id="PS52016">
    <property type="entry name" value="TONB_DEPENDENT_REC_3"/>
    <property type="match status" value="1"/>
</dbReference>
<dbReference type="Pfam" id="PF07715">
    <property type="entry name" value="Plug"/>
    <property type="match status" value="1"/>
</dbReference>
<evidence type="ECO:0000313" key="15">
    <source>
        <dbReference type="EMBL" id="MFC7335044.1"/>
    </source>
</evidence>
<dbReference type="RefSeq" id="WP_377360583.1">
    <property type="nucleotide sequence ID" value="NZ_JBHTCM010000025.1"/>
</dbReference>
<dbReference type="InterPro" id="IPR012910">
    <property type="entry name" value="Plug_dom"/>
</dbReference>
<feature type="domain" description="TonB-dependent receptor-like beta-barrel" evidence="13">
    <location>
        <begin position="414"/>
        <end position="949"/>
    </location>
</feature>
<sequence>MSRLTGNHRARRVPGTLRASMLAGAALGTLATVLPAAAQTPQGQVEEIIVTGSRIRQGNLTSTSPVTVIGSEEFDFQGTTRVEDLVNNLPQAFADQGGNVSNGSTGTATVDLRNLGPTRTLVLVDGKRLPAGTPGGTDASSAPDLNQIPAALVERVEVVTGGASAVYGSDAVAGVVNFIMQDDFEGARVDAQYSFFQHKNDNRLADVVRAANYELPKDDVTDGFTRDITGVLGMNSANGKGNITIYAGYREIDPVVQSKRDYSSCALGTNDDGSGYVCAGSATTYPGYFVVGGDQELTLDQATGGFRPFDLSTDLYNFGPLNYYQRPDERYTAGAFGRYEFNETVEVYSTFMFHDDRTVAQIAPSGLFVGSFTTPCSNPFLSPQQAATLCTAQGLGPDDTAELLIGRRNVEGGGRQDDLRHTSYRFVGGFRGDFTEGWSYDASYQYGTVVFAENYLNDFSIARSQRALDVVTDPETGQPACRSFVDGTDPACRPYNLFQIGGVTQEALDYLQTPGFQEGETVQEVLTASVSGDLGQYGVRSPLATDGIAIALGAEYRREELELRTDAAFTTGDLAGQGGPTISVDGAFDVRELFGELRIPLVQDKPFVEQLSLDLGYRWSDYSTSGTTNTYKVAGDWSPTADIRLRASYNRAVRAPNVRELFAAQGVGLFDLSEDPCSGATPTFTLEQCANTGVTPEQYGRILNNPAGQFNQLAGGNTELDPEKSDTIALGAVFTPGFLANFSVALDYFRIKLEDQIGTVPPTLALDQCGRTGDPYFCGFIQRGAGGSLWTDPEGYIEAFNLNLGTLETSGIDLEVAYRMDLADLGLPDRGGLSFTFIGTWLDKFESKPVPVLDVEYDCAGYYGPTCEVPLPEWRHKARVTWSAPFGLDVSLSWRHIAKVNLDLSSDDPDLSGNFAAIDETLDSQDYFDLAANWEFYEGFTLNAGVNNLFDNDPPVSSEVGTGFGNGNTYPQVYDALGRYVFVGLTAQF</sequence>
<comment type="caution">
    <text evidence="15">The sequence shown here is derived from an EMBL/GenBank/DDBJ whole genome shotgun (WGS) entry which is preliminary data.</text>
</comment>
<comment type="subcellular location">
    <subcellularLocation>
        <location evidence="1 9">Cell outer membrane</location>
        <topology evidence="1 9">Multi-pass membrane protein</topology>
    </subcellularLocation>
</comment>
<evidence type="ECO:0000259" key="14">
    <source>
        <dbReference type="Pfam" id="PF07715"/>
    </source>
</evidence>
<keyword evidence="5 12" id="KW-0732">Signal</keyword>
<feature type="short sequence motif" description="TonB C-terminal box" evidence="10">
    <location>
        <begin position="972"/>
        <end position="989"/>
    </location>
</feature>
<dbReference type="PROSITE" id="PS01156">
    <property type="entry name" value="TONB_DEPENDENT_REC_2"/>
    <property type="match status" value="1"/>
</dbReference>
<evidence type="ECO:0000256" key="4">
    <source>
        <dbReference type="ARBA" id="ARBA00022692"/>
    </source>
</evidence>
<proteinExistence type="inferred from homology"/>
<evidence type="ECO:0000256" key="9">
    <source>
        <dbReference type="PROSITE-ProRule" id="PRU01360"/>
    </source>
</evidence>
<dbReference type="InterPro" id="IPR010917">
    <property type="entry name" value="TonB_rcpt_CS"/>
</dbReference>
<keyword evidence="6 11" id="KW-0798">TonB box</keyword>
<evidence type="ECO:0000256" key="8">
    <source>
        <dbReference type="ARBA" id="ARBA00023237"/>
    </source>
</evidence>
<accession>A0ABW2L193</accession>
<dbReference type="Proteomes" id="UP001596456">
    <property type="component" value="Unassembled WGS sequence"/>
</dbReference>
<keyword evidence="3 9" id="KW-1134">Transmembrane beta strand</keyword>
<keyword evidence="7 9" id="KW-0472">Membrane</keyword>
<reference evidence="16" key="1">
    <citation type="journal article" date="2019" name="Int. J. Syst. Evol. Microbiol.">
        <title>The Global Catalogue of Microorganisms (GCM) 10K type strain sequencing project: providing services to taxonomists for standard genome sequencing and annotation.</title>
        <authorList>
            <consortium name="The Broad Institute Genomics Platform"/>
            <consortium name="The Broad Institute Genome Sequencing Center for Infectious Disease"/>
            <person name="Wu L."/>
            <person name="Ma J."/>
        </authorList>
    </citation>
    <scope>NUCLEOTIDE SEQUENCE [LARGE SCALE GENOMIC DNA]</scope>
    <source>
        <strain evidence="16">CGMCC 1.16275</strain>
    </source>
</reference>
<evidence type="ECO:0000256" key="5">
    <source>
        <dbReference type="ARBA" id="ARBA00022729"/>
    </source>
</evidence>
<dbReference type="PANTHER" id="PTHR47234">
    <property type="match status" value="1"/>
</dbReference>
<dbReference type="EMBL" id="JBHTCM010000025">
    <property type="protein sequence ID" value="MFC7335044.1"/>
    <property type="molecule type" value="Genomic_DNA"/>
</dbReference>
<feature type="signal peptide" evidence="12">
    <location>
        <begin position="1"/>
        <end position="38"/>
    </location>
</feature>
<keyword evidence="4 9" id="KW-0812">Transmembrane</keyword>
<organism evidence="15 16">
    <name type="scientific">Rhodocista pekingensis</name>
    <dbReference type="NCBI Taxonomy" id="201185"/>
    <lineage>
        <taxon>Bacteria</taxon>
        <taxon>Pseudomonadati</taxon>
        <taxon>Pseudomonadota</taxon>
        <taxon>Alphaproteobacteria</taxon>
        <taxon>Rhodospirillales</taxon>
        <taxon>Azospirillaceae</taxon>
        <taxon>Rhodocista</taxon>
    </lineage>
</organism>
<evidence type="ECO:0000256" key="3">
    <source>
        <dbReference type="ARBA" id="ARBA00022452"/>
    </source>
</evidence>
<gene>
    <name evidence="15" type="ORF">ACFQPS_17895</name>
</gene>